<dbReference type="PROSITE" id="PS50043">
    <property type="entry name" value="HTH_LUXR_2"/>
    <property type="match status" value="1"/>
</dbReference>
<evidence type="ECO:0000313" key="9">
    <source>
        <dbReference type="Proteomes" id="UP001500058"/>
    </source>
</evidence>
<dbReference type="InterPro" id="IPR016032">
    <property type="entry name" value="Sig_transdc_resp-reg_C-effctor"/>
</dbReference>
<evidence type="ECO:0000259" key="7">
    <source>
        <dbReference type="PROSITE" id="PS50110"/>
    </source>
</evidence>
<keyword evidence="1 5" id="KW-0597">Phosphoprotein</keyword>
<dbReference type="InterPro" id="IPR039420">
    <property type="entry name" value="WalR-like"/>
</dbReference>
<organism evidence="8 9">
    <name type="scientific">Streptomyces glaucosporus</name>
    <dbReference type="NCBI Taxonomy" id="284044"/>
    <lineage>
        <taxon>Bacteria</taxon>
        <taxon>Bacillati</taxon>
        <taxon>Actinomycetota</taxon>
        <taxon>Actinomycetes</taxon>
        <taxon>Kitasatosporales</taxon>
        <taxon>Streptomycetaceae</taxon>
        <taxon>Streptomyces</taxon>
    </lineage>
</organism>
<name>A0ABP5UYQ7_9ACTN</name>
<comment type="caution">
    <text evidence="8">The sequence shown here is derived from an EMBL/GenBank/DDBJ whole genome shotgun (WGS) entry which is preliminary data.</text>
</comment>
<dbReference type="Pfam" id="PF00072">
    <property type="entry name" value="Response_reg"/>
    <property type="match status" value="1"/>
</dbReference>
<evidence type="ECO:0000256" key="2">
    <source>
        <dbReference type="ARBA" id="ARBA00023015"/>
    </source>
</evidence>
<dbReference type="PANTHER" id="PTHR43214:SF24">
    <property type="entry name" value="TRANSCRIPTIONAL REGULATORY PROTEIN NARL-RELATED"/>
    <property type="match status" value="1"/>
</dbReference>
<dbReference type="PRINTS" id="PR00038">
    <property type="entry name" value="HTHLUXR"/>
</dbReference>
<dbReference type="InterPro" id="IPR001789">
    <property type="entry name" value="Sig_transdc_resp-reg_receiver"/>
</dbReference>
<dbReference type="EMBL" id="BAAATJ010000004">
    <property type="protein sequence ID" value="GAA2390685.1"/>
    <property type="molecule type" value="Genomic_DNA"/>
</dbReference>
<keyword evidence="4" id="KW-0804">Transcription</keyword>
<evidence type="ECO:0000259" key="6">
    <source>
        <dbReference type="PROSITE" id="PS50043"/>
    </source>
</evidence>
<dbReference type="Proteomes" id="UP001500058">
    <property type="component" value="Unassembled WGS sequence"/>
</dbReference>
<protein>
    <submittedName>
        <fullName evidence="8">Response regulator transcription factor</fullName>
    </submittedName>
</protein>
<keyword evidence="9" id="KW-1185">Reference proteome</keyword>
<dbReference type="Pfam" id="PF00196">
    <property type="entry name" value="GerE"/>
    <property type="match status" value="1"/>
</dbReference>
<proteinExistence type="predicted"/>
<feature type="domain" description="HTH luxR-type" evidence="6">
    <location>
        <begin position="155"/>
        <end position="220"/>
    </location>
</feature>
<feature type="modified residue" description="4-aspartylphosphate" evidence="5">
    <location>
        <position position="59"/>
    </location>
</feature>
<dbReference type="SMART" id="SM00448">
    <property type="entry name" value="REC"/>
    <property type="match status" value="1"/>
</dbReference>
<evidence type="ECO:0000256" key="4">
    <source>
        <dbReference type="ARBA" id="ARBA00023163"/>
    </source>
</evidence>
<evidence type="ECO:0000313" key="8">
    <source>
        <dbReference type="EMBL" id="GAA2390685.1"/>
    </source>
</evidence>
<feature type="domain" description="Response regulatory" evidence="7">
    <location>
        <begin position="9"/>
        <end position="126"/>
    </location>
</feature>
<evidence type="ECO:0000256" key="3">
    <source>
        <dbReference type="ARBA" id="ARBA00023125"/>
    </source>
</evidence>
<sequence>MTADRPPLRAVIADDQALVRTGFKMILAADGIEVTAEAANGAEAVAAVRRTRPDVVLMDIRMPEMDGIEATRRIVGDAGPDGTRVVILTTYDLDQYVYAALTAGASGFLLKDVTPEHLVSAVRMVRTGDALLAPTITRRLIERFARHDEPQTIAPHRDLSGLTPRELEVLRLLATGLSNAEIASRLFLSPTTVKSHVGRILSKLDLRDRVQAVVFAYETGLITPGRGA</sequence>
<gene>
    <name evidence="8" type="ORF">GCM10010420_13220</name>
</gene>
<dbReference type="PROSITE" id="PS00622">
    <property type="entry name" value="HTH_LUXR_1"/>
    <property type="match status" value="1"/>
</dbReference>
<reference evidence="9" key="1">
    <citation type="journal article" date="2019" name="Int. J. Syst. Evol. Microbiol.">
        <title>The Global Catalogue of Microorganisms (GCM) 10K type strain sequencing project: providing services to taxonomists for standard genome sequencing and annotation.</title>
        <authorList>
            <consortium name="The Broad Institute Genomics Platform"/>
            <consortium name="The Broad Institute Genome Sequencing Center for Infectious Disease"/>
            <person name="Wu L."/>
            <person name="Ma J."/>
        </authorList>
    </citation>
    <scope>NUCLEOTIDE SEQUENCE [LARGE SCALE GENOMIC DNA]</scope>
    <source>
        <strain evidence="9">JCM 6921</strain>
    </source>
</reference>
<dbReference type="PANTHER" id="PTHR43214">
    <property type="entry name" value="TWO-COMPONENT RESPONSE REGULATOR"/>
    <property type="match status" value="1"/>
</dbReference>
<accession>A0ABP5UYQ7</accession>
<dbReference type="InterPro" id="IPR000792">
    <property type="entry name" value="Tscrpt_reg_LuxR_C"/>
</dbReference>
<dbReference type="InterPro" id="IPR011006">
    <property type="entry name" value="CheY-like_superfamily"/>
</dbReference>
<dbReference type="SUPFAM" id="SSF52172">
    <property type="entry name" value="CheY-like"/>
    <property type="match status" value="1"/>
</dbReference>
<dbReference type="SMART" id="SM00421">
    <property type="entry name" value="HTH_LUXR"/>
    <property type="match status" value="1"/>
</dbReference>
<evidence type="ECO:0000256" key="1">
    <source>
        <dbReference type="ARBA" id="ARBA00022553"/>
    </source>
</evidence>
<dbReference type="RefSeq" id="WP_344629909.1">
    <property type="nucleotide sequence ID" value="NZ_BAAATJ010000004.1"/>
</dbReference>
<dbReference type="CDD" id="cd06170">
    <property type="entry name" value="LuxR_C_like"/>
    <property type="match status" value="1"/>
</dbReference>
<dbReference type="InterPro" id="IPR058245">
    <property type="entry name" value="NreC/VraR/RcsB-like_REC"/>
</dbReference>
<keyword evidence="2" id="KW-0805">Transcription regulation</keyword>
<dbReference type="Gene3D" id="3.40.50.2300">
    <property type="match status" value="1"/>
</dbReference>
<dbReference type="SUPFAM" id="SSF46894">
    <property type="entry name" value="C-terminal effector domain of the bipartite response regulators"/>
    <property type="match status" value="1"/>
</dbReference>
<evidence type="ECO:0000256" key="5">
    <source>
        <dbReference type="PROSITE-ProRule" id="PRU00169"/>
    </source>
</evidence>
<keyword evidence="3" id="KW-0238">DNA-binding</keyword>
<dbReference type="PROSITE" id="PS50110">
    <property type="entry name" value="RESPONSE_REGULATORY"/>
    <property type="match status" value="1"/>
</dbReference>
<dbReference type="CDD" id="cd17535">
    <property type="entry name" value="REC_NarL-like"/>
    <property type="match status" value="1"/>
</dbReference>